<comment type="similarity">
    <text evidence="3 10">Belongs to the squalene monooxygenase family.</text>
</comment>
<dbReference type="GO" id="GO:0050660">
    <property type="term" value="F:flavin adenine dinucleotide binding"/>
    <property type="evidence" value="ECO:0007669"/>
    <property type="project" value="UniProtKB-UniRule"/>
</dbReference>
<keyword evidence="7" id="KW-0492">Microsome</keyword>
<organism evidence="12 13">
    <name type="scientific">Pleurotus eryngii</name>
    <name type="common">Boletus of the steppes</name>
    <dbReference type="NCBI Taxonomy" id="5323"/>
    <lineage>
        <taxon>Eukaryota</taxon>
        <taxon>Fungi</taxon>
        <taxon>Dikarya</taxon>
        <taxon>Basidiomycota</taxon>
        <taxon>Agaricomycotina</taxon>
        <taxon>Agaricomycetes</taxon>
        <taxon>Agaricomycetidae</taxon>
        <taxon>Agaricales</taxon>
        <taxon>Pleurotineae</taxon>
        <taxon>Pleurotaceae</taxon>
        <taxon>Pleurotus</taxon>
    </lineage>
</organism>
<dbReference type="Gene3D" id="3.50.50.60">
    <property type="entry name" value="FAD/NAD(P)-binding domain"/>
    <property type="match status" value="1"/>
</dbReference>
<reference evidence="12" key="1">
    <citation type="submission" date="2020-11" db="EMBL/GenBank/DDBJ databases">
        <authorList>
            <consortium name="DOE Joint Genome Institute"/>
            <person name="Ahrendt S."/>
            <person name="Riley R."/>
            <person name="Andreopoulos W."/>
            <person name="Labutti K."/>
            <person name="Pangilinan J."/>
            <person name="Ruiz-Duenas F.J."/>
            <person name="Barrasa J.M."/>
            <person name="Sanchez-Garcia M."/>
            <person name="Camarero S."/>
            <person name="Miyauchi S."/>
            <person name="Serrano A."/>
            <person name="Linde D."/>
            <person name="Babiker R."/>
            <person name="Drula E."/>
            <person name="Ayuso-Fernandez I."/>
            <person name="Pacheco R."/>
            <person name="Padilla G."/>
            <person name="Ferreira P."/>
            <person name="Barriuso J."/>
            <person name="Kellner H."/>
            <person name="Castanera R."/>
            <person name="Alfaro M."/>
            <person name="Ramirez L."/>
            <person name="Pisabarro A.G."/>
            <person name="Kuo A."/>
            <person name="Tritt A."/>
            <person name="Lipzen A."/>
            <person name="He G."/>
            <person name="Yan M."/>
            <person name="Ng V."/>
            <person name="Cullen D."/>
            <person name="Martin F."/>
            <person name="Rosso M.-N."/>
            <person name="Henrissat B."/>
            <person name="Hibbett D."/>
            <person name="Martinez A.T."/>
            <person name="Grigoriev I.V."/>
        </authorList>
    </citation>
    <scope>NUCLEOTIDE SEQUENCE</scope>
    <source>
        <strain evidence="12">ATCC 90797</strain>
    </source>
</reference>
<dbReference type="PANTHER" id="PTHR10835">
    <property type="entry name" value="SQUALENE MONOOXYGENASE"/>
    <property type="match status" value="1"/>
</dbReference>
<keyword evidence="5 10" id="KW-0285">Flavoprotein</keyword>
<sequence>MRRDVPENNYDVVIIGAGIAGSALAYAISSRSTDTTHKYGSKARRFRVALIERSLSKPDRIVGELLQPGGILALRNLGLGDCIEGIGAIPVRGYCVVEGERQVRVPYPDGFEGRSFHHGEFVMALREKALNANGVDVIEAVVTELIEESASERIVGVRCRTKDASNAPATHELRAKIVIVADGSASKFRKQVLQPAFAAQVEPRIISHFIGLILEDAELPIAQHGTVVFVKGHGPVLLYQISEGHTRMLIDIKDPLPADMKSHILTEIVPQLPPSLRLPAARSVHSDRLRRMPCPFLTAINQHARHTKPGAILLGDAWNIRHPLTGGGMTVALNDVVLLRDMLRKADDLDDWQGMEAGLSRWYWERKPRSSTINMLSLVLYEMFGAAVSSADRRYKDEELSIMRLGCFKYFELGGEYVRGTISLLAGISSSPFQLFRHFFGVAMYAVWVLFTSTSPQYHQKITHQSATSVAPRALVHYMSLLVKSVRVIWKTCAIFFPLFWDEIRWWIPSQSGVQSSARWGGAMFVAIIILLVVVADNS</sequence>
<accession>A0A9P5ZT61</accession>
<feature type="transmembrane region" description="Helical" evidence="10">
    <location>
        <begin position="12"/>
        <end position="29"/>
    </location>
</feature>
<comment type="subcellular location">
    <subcellularLocation>
        <location evidence="10">Endoplasmic reticulum membrane</location>
        <topology evidence="10">Multi-pass membrane protein</topology>
    </subcellularLocation>
    <subcellularLocation>
        <location evidence="2">Microsome membrane</location>
        <topology evidence="2">Multi-pass membrane protein</topology>
    </subcellularLocation>
</comment>
<feature type="transmembrane region" description="Helical" evidence="10">
    <location>
        <begin position="517"/>
        <end position="536"/>
    </location>
</feature>
<dbReference type="GO" id="GO:0005789">
    <property type="term" value="C:endoplasmic reticulum membrane"/>
    <property type="evidence" value="ECO:0007669"/>
    <property type="project" value="UniProtKB-SubCell"/>
</dbReference>
<comment type="cofactor">
    <cofactor evidence="1 10">
        <name>FAD</name>
        <dbReference type="ChEBI" id="CHEBI:57692"/>
    </cofactor>
</comment>
<evidence type="ECO:0000256" key="4">
    <source>
        <dbReference type="ARBA" id="ARBA00012312"/>
    </source>
</evidence>
<dbReference type="InterPro" id="IPR040125">
    <property type="entry name" value="Squalene_monox"/>
</dbReference>
<keyword evidence="10" id="KW-0256">Endoplasmic reticulum</keyword>
<keyword evidence="6 10" id="KW-0274">FAD</keyword>
<evidence type="ECO:0000256" key="3">
    <source>
        <dbReference type="ARBA" id="ARBA00008802"/>
    </source>
</evidence>
<dbReference type="GO" id="GO:0006696">
    <property type="term" value="P:ergosterol biosynthetic process"/>
    <property type="evidence" value="ECO:0007669"/>
    <property type="project" value="TreeGrafter"/>
</dbReference>
<gene>
    <name evidence="12" type="ORF">BDN71DRAFT_1432406</name>
</gene>
<keyword evidence="13" id="KW-1185">Reference proteome</keyword>
<evidence type="ECO:0000256" key="7">
    <source>
        <dbReference type="ARBA" id="ARBA00022848"/>
    </source>
</evidence>
<dbReference type="PRINTS" id="PR00420">
    <property type="entry name" value="RNGMNOXGNASE"/>
</dbReference>
<dbReference type="EMBL" id="MU154584">
    <property type="protein sequence ID" value="KAF9493489.1"/>
    <property type="molecule type" value="Genomic_DNA"/>
</dbReference>
<comment type="catalytic activity">
    <reaction evidence="10">
        <text>squalene + reduced [NADPH--hemoprotein reductase] + O2 = (S)-2,3-epoxysqualene + oxidized [NADPH--hemoprotein reductase] + H2O + H(+)</text>
        <dbReference type="Rhea" id="RHEA:25282"/>
        <dbReference type="Rhea" id="RHEA-COMP:11964"/>
        <dbReference type="Rhea" id="RHEA-COMP:11965"/>
        <dbReference type="ChEBI" id="CHEBI:15377"/>
        <dbReference type="ChEBI" id="CHEBI:15378"/>
        <dbReference type="ChEBI" id="CHEBI:15379"/>
        <dbReference type="ChEBI" id="CHEBI:15440"/>
        <dbReference type="ChEBI" id="CHEBI:15441"/>
        <dbReference type="ChEBI" id="CHEBI:57618"/>
        <dbReference type="ChEBI" id="CHEBI:58210"/>
        <dbReference type="EC" id="1.14.14.17"/>
    </reaction>
</comment>
<dbReference type="AlphaFoldDB" id="A0A9P5ZT61"/>
<keyword evidence="10" id="KW-1133">Transmembrane helix</keyword>
<dbReference type="InterPro" id="IPR013698">
    <property type="entry name" value="Squalene_epoxidase"/>
</dbReference>
<evidence type="ECO:0000259" key="11">
    <source>
        <dbReference type="Pfam" id="PF08491"/>
    </source>
</evidence>
<comment type="function">
    <text evidence="10">Catalyzes the stereospecific oxidation of squalene to (S)-2,3-epoxysqualene, and is considered to be a rate-limiting enzyme in steroid biosynthesis.</text>
</comment>
<dbReference type="Pfam" id="PF08491">
    <property type="entry name" value="SE"/>
    <property type="match status" value="1"/>
</dbReference>
<protein>
    <recommendedName>
        <fullName evidence="4 10">Squalene monooxygenase</fullName>
        <ecNumber evidence="4 10">1.14.14.17</ecNumber>
    </recommendedName>
</protein>
<feature type="domain" description="Squalene epoxidase" evidence="11">
    <location>
        <begin position="175"/>
        <end position="454"/>
    </location>
</feature>
<evidence type="ECO:0000256" key="6">
    <source>
        <dbReference type="ARBA" id="ARBA00022827"/>
    </source>
</evidence>
<name>A0A9P5ZT61_PLEER</name>
<keyword evidence="10" id="KW-0812">Transmembrane</keyword>
<evidence type="ECO:0000256" key="2">
    <source>
        <dbReference type="ARBA" id="ARBA00004154"/>
    </source>
</evidence>
<evidence type="ECO:0000313" key="13">
    <source>
        <dbReference type="Proteomes" id="UP000807025"/>
    </source>
</evidence>
<evidence type="ECO:0000256" key="10">
    <source>
        <dbReference type="RuleBase" id="RU367121"/>
    </source>
</evidence>
<dbReference type="OrthoDB" id="1678617at2759"/>
<evidence type="ECO:0000256" key="8">
    <source>
        <dbReference type="ARBA" id="ARBA00023002"/>
    </source>
</evidence>
<comment type="caution">
    <text evidence="12">The sequence shown here is derived from an EMBL/GenBank/DDBJ whole genome shotgun (WGS) entry which is preliminary data.</text>
</comment>
<evidence type="ECO:0000256" key="1">
    <source>
        <dbReference type="ARBA" id="ARBA00001974"/>
    </source>
</evidence>
<dbReference type="Proteomes" id="UP000807025">
    <property type="component" value="Unassembled WGS sequence"/>
</dbReference>
<dbReference type="PANTHER" id="PTHR10835:SF0">
    <property type="entry name" value="SQUALENE MONOOXYGENASE"/>
    <property type="match status" value="1"/>
</dbReference>
<evidence type="ECO:0000313" key="12">
    <source>
        <dbReference type="EMBL" id="KAF9493489.1"/>
    </source>
</evidence>
<evidence type="ECO:0000256" key="9">
    <source>
        <dbReference type="ARBA" id="ARBA00023136"/>
    </source>
</evidence>
<dbReference type="GO" id="GO:0004506">
    <property type="term" value="F:squalene monooxygenase activity"/>
    <property type="evidence" value="ECO:0007669"/>
    <property type="project" value="UniProtKB-UniRule"/>
</dbReference>
<dbReference type="SUPFAM" id="SSF51905">
    <property type="entry name" value="FAD/NAD(P)-binding domain"/>
    <property type="match status" value="1"/>
</dbReference>
<keyword evidence="8 10" id="KW-0560">Oxidoreductase</keyword>
<keyword evidence="9 10" id="KW-0472">Membrane</keyword>
<proteinExistence type="inferred from homology"/>
<dbReference type="EC" id="1.14.14.17" evidence="4 10"/>
<evidence type="ECO:0000256" key="5">
    <source>
        <dbReference type="ARBA" id="ARBA00022630"/>
    </source>
</evidence>
<dbReference type="InterPro" id="IPR036188">
    <property type="entry name" value="FAD/NAD-bd_sf"/>
</dbReference>